<dbReference type="PANTHER" id="PTHR24042:SF5">
    <property type="entry name" value="EGF-LIKE CALCIUM-BINDING DOMAIN-CONTAINING PROTEIN"/>
    <property type="match status" value="1"/>
</dbReference>
<sequence>MMKAGLCILLSLAGVTAQRSPNEGGSNCPKCPQHARCLNNTFCACEPGFKTTNGKQIFSDLLEVCEDINECAGPNGVRCGPNADCKNVDGSYSCSCVTGFTLPSGEKEFKNSSENKCQDVDECRHNSSLCKPHGVCINVPGDYTCTCLPGFGKSQKDTSKICTDIDECHAKRFPCHNTASCTNTVGSFKCHCPKGYMPVPDSKDMTPNTICQGKQEYPEARSRTSLG</sequence>
<dbReference type="Proteomes" id="UP000002279">
    <property type="component" value="Chromosome 7"/>
</dbReference>
<dbReference type="PROSITE" id="PS00010">
    <property type="entry name" value="ASX_HYDROXYL"/>
    <property type="match status" value="3"/>
</dbReference>
<dbReference type="PANTHER" id="PTHR24042">
    <property type="entry name" value="NEL HOMOLOG"/>
    <property type="match status" value="1"/>
</dbReference>
<dbReference type="PROSITE" id="PS50026">
    <property type="entry name" value="EGF_3"/>
    <property type="match status" value="3"/>
</dbReference>
<evidence type="ECO:0000256" key="1">
    <source>
        <dbReference type="ARBA" id="ARBA00004651"/>
    </source>
</evidence>
<evidence type="ECO:0000256" key="11">
    <source>
        <dbReference type="ARBA" id="ARBA00023180"/>
    </source>
</evidence>
<dbReference type="GeneTree" id="ENSGT00940000163334"/>
<dbReference type="GO" id="GO:0005886">
    <property type="term" value="C:plasma membrane"/>
    <property type="evidence" value="ECO:0007669"/>
    <property type="project" value="UniProtKB-SubCell"/>
</dbReference>
<evidence type="ECO:0000259" key="14">
    <source>
        <dbReference type="PROSITE" id="PS50026"/>
    </source>
</evidence>
<evidence type="ECO:0000256" key="4">
    <source>
        <dbReference type="ARBA" id="ARBA00022692"/>
    </source>
</evidence>
<dbReference type="InterPro" id="IPR009030">
    <property type="entry name" value="Growth_fac_rcpt_cys_sf"/>
</dbReference>
<feature type="chain" id="PRO_5027669343" description="EGF-like domain-containing protein" evidence="13">
    <location>
        <begin position="18"/>
        <end position="227"/>
    </location>
</feature>
<keyword evidence="8" id="KW-1133">Transmembrane helix</keyword>
<dbReference type="SMART" id="SM00179">
    <property type="entry name" value="EGF_CA"/>
    <property type="match status" value="3"/>
</dbReference>
<evidence type="ECO:0000256" key="9">
    <source>
        <dbReference type="ARBA" id="ARBA00023136"/>
    </source>
</evidence>
<evidence type="ECO:0000313" key="15">
    <source>
        <dbReference type="Ensembl" id="ENSOANP00000028657.3"/>
    </source>
</evidence>
<dbReference type="InterPro" id="IPR001881">
    <property type="entry name" value="EGF-like_Ca-bd_dom"/>
</dbReference>
<evidence type="ECO:0000256" key="8">
    <source>
        <dbReference type="ARBA" id="ARBA00022989"/>
    </source>
</evidence>
<evidence type="ECO:0000256" key="6">
    <source>
        <dbReference type="ARBA" id="ARBA00022737"/>
    </source>
</evidence>
<reference evidence="15" key="3">
    <citation type="submission" date="2025-09" db="UniProtKB">
        <authorList>
            <consortium name="Ensembl"/>
        </authorList>
    </citation>
    <scope>IDENTIFICATION</scope>
    <source>
        <strain evidence="15">Glennie</strain>
    </source>
</reference>
<dbReference type="Pfam" id="PF07645">
    <property type="entry name" value="EGF_CA"/>
    <property type="match status" value="3"/>
</dbReference>
<dbReference type="InParanoid" id="F6ZGQ7"/>
<evidence type="ECO:0000313" key="16">
    <source>
        <dbReference type="Proteomes" id="UP000002279"/>
    </source>
</evidence>
<gene>
    <name evidence="15" type="primary">LOC114813293</name>
</gene>
<dbReference type="Gene3D" id="2.10.25.10">
    <property type="entry name" value="Laminin"/>
    <property type="match status" value="4"/>
</dbReference>
<dbReference type="OMA" id="ISEIVIC"/>
<dbReference type="InterPro" id="IPR003056">
    <property type="entry name" value="GPCR_2_ADGRE2_ADGRE5"/>
</dbReference>
<keyword evidence="7" id="KW-0106">Calcium</keyword>
<dbReference type="FunFam" id="2.10.25.10:FF:000177">
    <property type="entry name" value="Adhesion G protein-coupled receptor E2"/>
    <property type="match status" value="1"/>
</dbReference>
<dbReference type="Ensembl" id="ENSOANT00000032453.3">
    <property type="protein sequence ID" value="ENSOANP00000028657.3"/>
    <property type="gene ID" value="ENSOANG00000022449.3"/>
</dbReference>
<dbReference type="Bgee" id="ENSOANG00000022449">
    <property type="expression patterns" value="Expressed in ovary and 8 other cell types or tissues"/>
</dbReference>
<dbReference type="eggNOG" id="KOG4193">
    <property type="taxonomic scope" value="Eukaryota"/>
</dbReference>
<dbReference type="SMART" id="SM00181">
    <property type="entry name" value="EGF"/>
    <property type="match status" value="4"/>
</dbReference>
<keyword evidence="6" id="KW-0677">Repeat</keyword>
<evidence type="ECO:0000256" key="12">
    <source>
        <dbReference type="PROSITE-ProRule" id="PRU00076"/>
    </source>
</evidence>
<evidence type="ECO:0000256" key="3">
    <source>
        <dbReference type="ARBA" id="ARBA00022536"/>
    </source>
</evidence>
<evidence type="ECO:0000256" key="7">
    <source>
        <dbReference type="ARBA" id="ARBA00022837"/>
    </source>
</evidence>
<evidence type="ECO:0000256" key="13">
    <source>
        <dbReference type="SAM" id="SignalP"/>
    </source>
</evidence>
<comment type="subcellular location">
    <subcellularLocation>
        <location evidence="1">Cell membrane</location>
        <topology evidence="1">Multi-pass membrane protein</topology>
    </subcellularLocation>
</comment>
<dbReference type="GO" id="GO:0050436">
    <property type="term" value="F:microfibril binding"/>
    <property type="evidence" value="ECO:0000318"/>
    <property type="project" value="GO_Central"/>
</dbReference>
<dbReference type="FunFam" id="2.10.25.10:FF:000038">
    <property type="entry name" value="Fibrillin 2"/>
    <property type="match status" value="3"/>
</dbReference>
<accession>F6ZGQ7</accession>
<keyword evidence="4" id="KW-0812">Transmembrane</keyword>
<keyword evidence="10" id="KW-1015">Disulfide bond</keyword>
<feature type="domain" description="EGF-like" evidence="14">
    <location>
        <begin position="67"/>
        <end position="106"/>
    </location>
</feature>
<feature type="signal peptide" evidence="13">
    <location>
        <begin position="1"/>
        <end position="17"/>
    </location>
</feature>
<dbReference type="GO" id="GO:0005509">
    <property type="term" value="F:calcium ion binding"/>
    <property type="evidence" value="ECO:0007669"/>
    <property type="project" value="InterPro"/>
</dbReference>
<dbReference type="InterPro" id="IPR000152">
    <property type="entry name" value="EGF-type_Asp/Asn_hydroxyl_site"/>
</dbReference>
<reference evidence="15 16" key="1">
    <citation type="journal article" date="2008" name="Nature">
        <title>Genome analysis of the platypus reveals unique signatures of evolution.</title>
        <authorList>
            <person name="Warren W.C."/>
            <person name="Hillier L.W."/>
            <person name="Marshall Graves J.A."/>
            <person name="Birney E."/>
            <person name="Ponting C.P."/>
            <person name="Grutzner F."/>
            <person name="Belov K."/>
            <person name="Miller W."/>
            <person name="Clarke L."/>
            <person name="Chinwalla A.T."/>
            <person name="Yang S.P."/>
            <person name="Heger A."/>
            <person name="Locke D.P."/>
            <person name="Miethke P."/>
            <person name="Waters P.D."/>
            <person name="Veyrunes F."/>
            <person name="Fulton L."/>
            <person name="Fulton B."/>
            <person name="Graves T."/>
            <person name="Wallis J."/>
            <person name="Puente X.S."/>
            <person name="Lopez-Otin C."/>
            <person name="Ordonez G.R."/>
            <person name="Eichler E.E."/>
            <person name="Chen L."/>
            <person name="Cheng Z."/>
            <person name="Deakin J.E."/>
            <person name="Alsop A."/>
            <person name="Thompson K."/>
            <person name="Kirby P."/>
            <person name="Papenfuss A.T."/>
            <person name="Wakefield M.J."/>
            <person name="Olender T."/>
            <person name="Lancet D."/>
            <person name="Huttley G.A."/>
            <person name="Smit A.F."/>
            <person name="Pask A."/>
            <person name="Temple-Smith P."/>
            <person name="Batzer M.A."/>
            <person name="Walker J.A."/>
            <person name="Konkel M.K."/>
            <person name="Harris R.S."/>
            <person name="Whittington C.M."/>
            <person name="Wong E.S."/>
            <person name="Gemmell N.J."/>
            <person name="Buschiazzo E."/>
            <person name="Vargas Jentzsch I.M."/>
            <person name="Merkel A."/>
            <person name="Schmitz J."/>
            <person name="Zemann A."/>
            <person name="Churakov G."/>
            <person name="Kriegs J.O."/>
            <person name="Brosius J."/>
            <person name="Murchison E.P."/>
            <person name="Sachidanandam R."/>
            <person name="Smith C."/>
            <person name="Hannon G.J."/>
            <person name="Tsend-Ayush E."/>
            <person name="McMillan D."/>
            <person name="Attenborough R."/>
            <person name="Rens W."/>
            <person name="Ferguson-Smith M."/>
            <person name="Lefevre C.M."/>
            <person name="Sharp J.A."/>
            <person name="Nicholas K.R."/>
            <person name="Ray D.A."/>
            <person name="Kube M."/>
            <person name="Reinhardt R."/>
            <person name="Pringle T.H."/>
            <person name="Taylor J."/>
            <person name="Jones R.C."/>
            <person name="Nixon B."/>
            <person name="Dacheux J.L."/>
            <person name="Niwa H."/>
            <person name="Sekita Y."/>
            <person name="Huang X."/>
            <person name="Stark A."/>
            <person name="Kheradpour P."/>
            <person name="Kellis M."/>
            <person name="Flicek P."/>
            <person name="Chen Y."/>
            <person name="Webber C."/>
            <person name="Hardison R."/>
            <person name="Nelson J."/>
            <person name="Hallsworth-Pepin K."/>
            <person name="Delehaunty K."/>
            <person name="Markovic C."/>
            <person name="Minx P."/>
            <person name="Feng Y."/>
            <person name="Kremitzki C."/>
            <person name="Mitreva M."/>
            <person name="Glasscock J."/>
            <person name="Wylie T."/>
            <person name="Wohldmann P."/>
            <person name="Thiru P."/>
            <person name="Nhan M.N."/>
            <person name="Pohl C.S."/>
            <person name="Smith S.M."/>
            <person name="Hou S."/>
            <person name="Nefedov M."/>
            <person name="de Jong P.J."/>
            <person name="Renfree M.B."/>
            <person name="Mardis E.R."/>
            <person name="Wilson R.K."/>
        </authorList>
    </citation>
    <scope>NUCLEOTIDE SEQUENCE [LARGE SCALE GENOMIC DNA]</scope>
    <source>
        <strain evidence="15 16">Glennie</strain>
    </source>
</reference>
<dbReference type="CDD" id="cd00054">
    <property type="entry name" value="EGF_CA"/>
    <property type="match status" value="3"/>
</dbReference>
<evidence type="ECO:0000256" key="10">
    <source>
        <dbReference type="ARBA" id="ARBA00023157"/>
    </source>
</evidence>
<keyword evidence="3 12" id="KW-0245">EGF-like domain</keyword>
<dbReference type="HOGENOM" id="CLU_004826_4_3_1"/>
<comment type="caution">
    <text evidence="12">Lacks conserved residue(s) required for the propagation of feature annotation.</text>
</comment>
<name>F6ZGQ7_ORNAN</name>
<dbReference type="PROSITE" id="PS01187">
    <property type="entry name" value="EGF_CA"/>
    <property type="match status" value="1"/>
</dbReference>
<organism evidence="15 16">
    <name type="scientific">Ornithorhynchus anatinus</name>
    <name type="common">Duckbill platypus</name>
    <dbReference type="NCBI Taxonomy" id="9258"/>
    <lineage>
        <taxon>Eukaryota</taxon>
        <taxon>Metazoa</taxon>
        <taxon>Chordata</taxon>
        <taxon>Craniata</taxon>
        <taxon>Vertebrata</taxon>
        <taxon>Euteleostomi</taxon>
        <taxon>Mammalia</taxon>
        <taxon>Monotremata</taxon>
        <taxon>Ornithorhynchidae</taxon>
        <taxon>Ornithorhynchus</taxon>
    </lineage>
</organism>
<dbReference type="InterPro" id="IPR018097">
    <property type="entry name" value="EGF_Ca-bd_CS"/>
</dbReference>
<keyword evidence="11" id="KW-0325">Glycoprotein</keyword>
<feature type="domain" description="EGF-like" evidence="14">
    <location>
        <begin position="164"/>
        <end position="203"/>
    </location>
</feature>
<dbReference type="SUPFAM" id="SSF57184">
    <property type="entry name" value="Growth factor receptor domain"/>
    <property type="match status" value="1"/>
</dbReference>
<feature type="domain" description="EGF-like" evidence="14">
    <location>
        <begin position="119"/>
        <end position="157"/>
    </location>
</feature>
<dbReference type="STRING" id="9258.ENSOANP00000028657"/>
<evidence type="ECO:0000256" key="5">
    <source>
        <dbReference type="ARBA" id="ARBA00022729"/>
    </source>
</evidence>
<proteinExistence type="predicted"/>
<keyword evidence="2" id="KW-1003">Cell membrane</keyword>
<dbReference type="InterPro" id="IPR051586">
    <property type="entry name" value="PKC-binding_NELL"/>
</dbReference>
<protein>
    <recommendedName>
        <fullName evidence="14">EGF-like domain-containing protein</fullName>
    </recommendedName>
</protein>
<dbReference type="PRINTS" id="PR01278">
    <property type="entry name" value="CD97PROTEIN"/>
</dbReference>
<evidence type="ECO:0000256" key="2">
    <source>
        <dbReference type="ARBA" id="ARBA00022475"/>
    </source>
</evidence>
<keyword evidence="5 13" id="KW-0732">Signal</keyword>
<keyword evidence="9" id="KW-0472">Membrane</keyword>
<reference evidence="15" key="2">
    <citation type="submission" date="2025-08" db="UniProtKB">
        <authorList>
            <consortium name="Ensembl"/>
        </authorList>
    </citation>
    <scope>IDENTIFICATION</scope>
    <source>
        <strain evidence="15">Glennie</strain>
    </source>
</reference>
<dbReference type="GO" id="GO:0004930">
    <property type="term" value="F:G protein-coupled receptor activity"/>
    <property type="evidence" value="ECO:0007669"/>
    <property type="project" value="InterPro"/>
</dbReference>
<dbReference type="InterPro" id="IPR049883">
    <property type="entry name" value="NOTCH1_EGF-like"/>
</dbReference>
<dbReference type="AlphaFoldDB" id="F6ZGQ7"/>
<keyword evidence="16" id="KW-1185">Reference proteome</keyword>
<dbReference type="InterPro" id="IPR000742">
    <property type="entry name" value="EGF"/>
</dbReference>